<dbReference type="SUPFAM" id="SSF56801">
    <property type="entry name" value="Acetyl-CoA synthetase-like"/>
    <property type="match status" value="1"/>
</dbReference>
<protein>
    <submittedName>
        <fullName evidence="6">AMP-binding protein</fullName>
    </submittedName>
</protein>
<dbReference type="InterPro" id="IPR042099">
    <property type="entry name" value="ANL_N_sf"/>
</dbReference>
<keyword evidence="2" id="KW-0436">Ligase</keyword>
<dbReference type="Pfam" id="PF00501">
    <property type="entry name" value="AMP-binding"/>
    <property type="match status" value="1"/>
</dbReference>
<dbReference type="Proteomes" id="UP000655366">
    <property type="component" value="Unassembled WGS sequence"/>
</dbReference>
<feature type="domain" description="AMP-dependent synthetase/ligase" evidence="4">
    <location>
        <begin position="22"/>
        <end position="413"/>
    </location>
</feature>
<dbReference type="Gene3D" id="3.40.50.12780">
    <property type="entry name" value="N-terminal domain of ligase-like"/>
    <property type="match status" value="1"/>
</dbReference>
<dbReference type="GO" id="GO:0031956">
    <property type="term" value="F:medium-chain fatty acid-CoA ligase activity"/>
    <property type="evidence" value="ECO:0007669"/>
    <property type="project" value="TreeGrafter"/>
</dbReference>
<feature type="compositionally biased region" description="Low complexity" evidence="3">
    <location>
        <begin position="574"/>
        <end position="594"/>
    </location>
</feature>
<gene>
    <name evidence="6" type="ORF">IV500_01515</name>
</gene>
<sequence length="594" mass="63861">MSYDASRFREYFEHAFTYEAGFRRNVSRYSAQLAILDPETDRSWTYRELDGDVARAASALAELGVGRGDRVVYQLTNCPEFAILYLATQRLGAVGVPINFRLAPGETARILSDSEPAVFIFGASEESGARQAVQVSGLSPALLAVGPDDGGSARSDGAAPTGNDVTGGDAPTTVVARSFAAALAAAPEQALHIPEDFSIYEETTRLYTSGTTGMPKGVPLPSLVEVMSAHDVIMHFPLTPYDRTLNMTPWFHRGGLYSGGPNPVFYVGGSVVPLRAFNAATVLDWVEKYGITFLIGAPVTLGMLADEQDRSPRDLSGLRGIVTMGAPLSRTAALRYQQVLTARIFNGYGTTEAFWNTFLRPEDLPAHAGTAGRACTDDDVAVVRLYEHRAANPDELAARDGQEVGEIIMRSPKSGFSYFNLPQKEEEKFHQGWLYPGDLASWDEDGFVTIVGRKDDMIISGGENIHPVQVEEVLGEYPGVSDAVVVGLPDPHWGQKVVAYVITHGDVSVDELDRHCFEHPLLSNFKRPRAYRFVPDLPLTATGKKMHFKVAEQAIADDGAGLLVSPTAGGSPGDGAAEPGRAPEPAVAGDGAAK</sequence>
<evidence type="ECO:0000256" key="2">
    <source>
        <dbReference type="ARBA" id="ARBA00022598"/>
    </source>
</evidence>
<dbReference type="InterPro" id="IPR025110">
    <property type="entry name" value="AMP-bd_C"/>
</dbReference>
<dbReference type="Pfam" id="PF13193">
    <property type="entry name" value="AMP-binding_C"/>
    <property type="match status" value="1"/>
</dbReference>
<evidence type="ECO:0000313" key="7">
    <source>
        <dbReference type="Proteomes" id="UP000655366"/>
    </source>
</evidence>
<comment type="similarity">
    <text evidence="1">Belongs to the ATP-dependent AMP-binding enzyme family.</text>
</comment>
<evidence type="ECO:0000259" key="4">
    <source>
        <dbReference type="Pfam" id="PF00501"/>
    </source>
</evidence>
<feature type="region of interest" description="Disordered" evidence="3">
    <location>
        <begin position="146"/>
        <end position="170"/>
    </location>
</feature>
<proteinExistence type="inferred from homology"/>
<dbReference type="PANTHER" id="PTHR43201:SF5">
    <property type="entry name" value="MEDIUM-CHAIN ACYL-COA LIGASE ACSF2, MITOCHONDRIAL"/>
    <property type="match status" value="1"/>
</dbReference>
<organism evidence="6 7">
    <name type="scientific">Arthrobacter terrae</name>
    <dbReference type="NCBI Taxonomy" id="2935737"/>
    <lineage>
        <taxon>Bacteria</taxon>
        <taxon>Bacillati</taxon>
        <taxon>Actinomycetota</taxon>
        <taxon>Actinomycetes</taxon>
        <taxon>Micrococcales</taxon>
        <taxon>Micrococcaceae</taxon>
        <taxon>Arthrobacter</taxon>
    </lineage>
</organism>
<evidence type="ECO:0000313" key="6">
    <source>
        <dbReference type="EMBL" id="MBG0738113.1"/>
    </source>
</evidence>
<evidence type="ECO:0000259" key="5">
    <source>
        <dbReference type="Pfam" id="PF13193"/>
    </source>
</evidence>
<reference evidence="6 7" key="1">
    <citation type="submission" date="2020-11" db="EMBL/GenBank/DDBJ databases">
        <title>Arthrobacter antarcticus sp. nov., isolated from Antarctic Soil.</title>
        <authorList>
            <person name="Li J."/>
        </authorList>
    </citation>
    <scope>NUCLEOTIDE SEQUENCE [LARGE SCALE GENOMIC DNA]</scope>
    <source>
        <strain evidence="6 7">Z1-20</strain>
    </source>
</reference>
<comment type="caution">
    <text evidence="6">The sequence shown here is derived from an EMBL/GenBank/DDBJ whole genome shotgun (WGS) entry which is preliminary data.</text>
</comment>
<dbReference type="InterPro" id="IPR045851">
    <property type="entry name" value="AMP-bd_C_sf"/>
</dbReference>
<dbReference type="AlphaFoldDB" id="A0A931CR67"/>
<feature type="region of interest" description="Disordered" evidence="3">
    <location>
        <begin position="562"/>
        <end position="594"/>
    </location>
</feature>
<accession>A0A931CR67</accession>
<dbReference type="Gene3D" id="3.30.300.30">
    <property type="match status" value="1"/>
</dbReference>
<dbReference type="InterPro" id="IPR000873">
    <property type="entry name" value="AMP-dep_synth/lig_dom"/>
</dbReference>
<dbReference type="PANTHER" id="PTHR43201">
    <property type="entry name" value="ACYL-COA SYNTHETASE"/>
    <property type="match status" value="1"/>
</dbReference>
<dbReference type="EMBL" id="JADNYM010000002">
    <property type="protein sequence ID" value="MBG0738113.1"/>
    <property type="molecule type" value="Genomic_DNA"/>
</dbReference>
<evidence type="ECO:0000256" key="3">
    <source>
        <dbReference type="SAM" id="MobiDB-lite"/>
    </source>
</evidence>
<evidence type="ECO:0000256" key="1">
    <source>
        <dbReference type="ARBA" id="ARBA00006432"/>
    </source>
</evidence>
<feature type="domain" description="AMP-binding enzyme C-terminal" evidence="5">
    <location>
        <begin position="469"/>
        <end position="544"/>
    </location>
</feature>
<dbReference type="GO" id="GO:0006631">
    <property type="term" value="P:fatty acid metabolic process"/>
    <property type="evidence" value="ECO:0007669"/>
    <property type="project" value="TreeGrafter"/>
</dbReference>
<keyword evidence="7" id="KW-1185">Reference proteome</keyword>
<name>A0A931CR67_9MICC</name>